<sequence>MLVILENCTKSSAELVVNPSTLYAVRDVNGGFIAYNSAKVDRWNERFQHLLNFCEQPSTPSLFSTAEFQPSPAYAVSCDLPSGDEVADAMQRL</sequence>
<proteinExistence type="predicted"/>
<dbReference type="EMBL" id="UYRU01063018">
    <property type="protein sequence ID" value="VDN15595.1"/>
    <property type="molecule type" value="Genomic_DNA"/>
</dbReference>
<organism evidence="1 2">
    <name type="scientific">Dibothriocephalus latus</name>
    <name type="common">Fish tapeworm</name>
    <name type="synonym">Diphyllobothrium latum</name>
    <dbReference type="NCBI Taxonomy" id="60516"/>
    <lineage>
        <taxon>Eukaryota</taxon>
        <taxon>Metazoa</taxon>
        <taxon>Spiralia</taxon>
        <taxon>Lophotrochozoa</taxon>
        <taxon>Platyhelminthes</taxon>
        <taxon>Cestoda</taxon>
        <taxon>Eucestoda</taxon>
        <taxon>Diphyllobothriidea</taxon>
        <taxon>Diphyllobothriidae</taxon>
        <taxon>Dibothriocephalus</taxon>
    </lineage>
</organism>
<gene>
    <name evidence="1" type="ORF">DILT_LOCUS11426</name>
</gene>
<evidence type="ECO:0000313" key="1">
    <source>
        <dbReference type="EMBL" id="VDN15595.1"/>
    </source>
</evidence>
<protein>
    <submittedName>
        <fullName evidence="1">Uncharacterized protein</fullName>
    </submittedName>
</protein>
<reference evidence="1 2" key="1">
    <citation type="submission" date="2018-11" db="EMBL/GenBank/DDBJ databases">
        <authorList>
            <consortium name="Pathogen Informatics"/>
        </authorList>
    </citation>
    <scope>NUCLEOTIDE SEQUENCE [LARGE SCALE GENOMIC DNA]</scope>
</reference>
<accession>A0A3P7LFD5</accession>
<dbReference type="AlphaFoldDB" id="A0A3P7LFD5"/>
<evidence type="ECO:0000313" key="2">
    <source>
        <dbReference type="Proteomes" id="UP000281553"/>
    </source>
</evidence>
<name>A0A3P7LFD5_DIBLA</name>
<dbReference type="Proteomes" id="UP000281553">
    <property type="component" value="Unassembled WGS sequence"/>
</dbReference>
<dbReference type="OrthoDB" id="6142323at2759"/>
<keyword evidence="2" id="KW-1185">Reference proteome</keyword>